<evidence type="ECO:0000256" key="1">
    <source>
        <dbReference type="ARBA" id="ARBA00004651"/>
    </source>
</evidence>
<dbReference type="GO" id="GO:0005524">
    <property type="term" value="F:ATP binding"/>
    <property type="evidence" value="ECO:0007669"/>
    <property type="project" value="InterPro"/>
</dbReference>
<evidence type="ECO:0000256" key="5">
    <source>
        <dbReference type="SAM" id="Phobius"/>
    </source>
</evidence>
<feature type="transmembrane region" description="Helical" evidence="5">
    <location>
        <begin position="123"/>
        <end position="141"/>
    </location>
</feature>
<keyword evidence="2 5" id="KW-0812">Transmembrane</keyword>
<evidence type="ECO:0000256" key="3">
    <source>
        <dbReference type="ARBA" id="ARBA00022989"/>
    </source>
</evidence>
<dbReference type="OrthoDB" id="19727at2"/>
<evidence type="ECO:0000256" key="4">
    <source>
        <dbReference type="ARBA" id="ARBA00023136"/>
    </source>
</evidence>
<dbReference type="InterPro" id="IPR036640">
    <property type="entry name" value="ABC1_TM_sf"/>
</dbReference>
<dbReference type="InterPro" id="IPR027417">
    <property type="entry name" value="P-loop_NTPase"/>
</dbReference>
<feature type="transmembrane region" description="Helical" evidence="5">
    <location>
        <begin position="229"/>
        <end position="248"/>
    </location>
</feature>
<evidence type="ECO:0000256" key="2">
    <source>
        <dbReference type="ARBA" id="ARBA00022692"/>
    </source>
</evidence>
<dbReference type="SUPFAM" id="SSF52540">
    <property type="entry name" value="P-loop containing nucleoside triphosphate hydrolases"/>
    <property type="match status" value="1"/>
</dbReference>
<dbReference type="CDD" id="cd00267">
    <property type="entry name" value="ABC_ATPase"/>
    <property type="match status" value="1"/>
</dbReference>
<organism evidence="6 7">
    <name type="scientific">Endozoicomonas numazuensis</name>
    <dbReference type="NCBI Taxonomy" id="1137799"/>
    <lineage>
        <taxon>Bacteria</taxon>
        <taxon>Pseudomonadati</taxon>
        <taxon>Pseudomonadota</taxon>
        <taxon>Gammaproteobacteria</taxon>
        <taxon>Oceanospirillales</taxon>
        <taxon>Endozoicomonadaceae</taxon>
        <taxon>Endozoicomonas</taxon>
    </lineage>
</organism>
<dbReference type="SUPFAM" id="SSF90123">
    <property type="entry name" value="ABC transporter transmembrane region"/>
    <property type="match status" value="1"/>
</dbReference>
<comment type="subcellular location">
    <subcellularLocation>
        <location evidence="1">Cell membrane</location>
        <topology evidence="1">Multi-pass membrane protein</topology>
    </subcellularLocation>
</comment>
<feature type="transmembrane region" description="Helical" evidence="5">
    <location>
        <begin position="47"/>
        <end position="68"/>
    </location>
</feature>
<dbReference type="GO" id="GO:0005886">
    <property type="term" value="C:plasma membrane"/>
    <property type="evidence" value="ECO:0007669"/>
    <property type="project" value="UniProtKB-SubCell"/>
</dbReference>
<keyword evidence="3 5" id="KW-1133">Transmembrane helix</keyword>
<keyword evidence="7" id="KW-1185">Reference proteome</keyword>
<name>A0A081NM80_9GAMM</name>
<accession>A0A081NM80</accession>
<gene>
    <name evidence="6" type="ORF">GZ78_06490</name>
</gene>
<reference evidence="6 7" key="1">
    <citation type="submission" date="2014-06" db="EMBL/GenBank/DDBJ databases">
        <title>Whole Genome Sequences of Three Symbiotic Endozoicomonas Bacteria.</title>
        <authorList>
            <person name="Neave M.J."/>
            <person name="Apprill A."/>
            <person name="Voolstra C.R."/>
        </authorList>
    </citation>
    <scope>NUCLEOTIDE SEQUENCE [LARGE SCALE GENOMIC DNA]</scope>
    <source>
        <strain evidence="6 7">DSM 25634</strain>
    </source>
</reference>
<dbReference type="STRING" id="1137799.GZ78_06490"/>
<keyword evidence="4 5" id="KW-0472">Membrane</keyword>
<evidence type="ECO:0000313" key="6">
    <source>
        <dbReference type="EMBL" id="KEQ19553.1"/>
    </source>
</evidence>
<proteinExistence type="predicted"/>
<dbReference type="EMBL" id="JOKH01000001">
    <property type="protein sequence ID" value="KEQ19553.1"/>
    <property type="molecule type" value="Genomic_DNA"/>
</dbReference>
<dbReference type="Gene3D" id="3.40.50.300">
    <property type="entry name" value="P-loop containing nucleotide triphosphate hydrolases"/>
    <property type="match status" value="1"/>
</dbReference>
<comment type="caution">
    <text evidence="6">The sequence shown here is derived from an EMBL/GenBank/DDBJ whole genome shotgun (WGS) entry which is preliminary data.</text>
</comment>
<dbReference type="eggNOG" id="COG1132">
    <property type="taxonomic scope" value="Bacteria"/>
</dbReference>
<sequence length="445" mass="51106">MITNNKYTIISLSLITTQQVSIAASTWLIAKAGISVAELNFYAATRFVVYFFLCALSGYLISSIAQIFTTLSINHSIKNYYQFVFNRLDSQQKYNTRDNKDKTFAWLSGESNQTLEEFIKCHLELYSTYLGVILTLIVFWLTLGPTYSIACALGLMLSFLSLLLFKESFKKSGKEIQNSKLNINSCLDVLWNNHYCAPENQKNNESKKHFKRLQHFFDLNAKYTSLEQLATSAPITLSIIIIVSTIILTGEQEASFYGALVAVLPRSLQFFAYVHDLNIMSSRAILLRSKHQELIHFQNKLTPFEVDFTSTPYNLVIEDLERRQTIQPDDFMERVIQKKINKGRYRITGKNGSGKTSYLKQIKTLLPNAWLYQSSIDFLGKKTRSNSTGEVQLKNLEYILDRNDDFLLLDEWDANLDHSNTQKIDSLIKKHIQTSLVVEVLHKLQ</sequence>
<dbReference type="RefSeq" id="WP_034833448.1">
    <property type="nucleotide sequence ID" value="NZ_JOKH01000001.1"/>
</dbReference>
<protein>
    <submittedName>
        <fullName evidence="6">Uncharacterized protein</fullName>
    </submittedName>
</protein>
<dbReference type="Proteomes" id="UP000028073">
    <property type="component" value="Unassembled WGS sequence"/>
</dbReference>
<evidence type="ECO:0000313" key="7">
    <source>
        <dbReference type="Proteomes" id="UP000028073"/>
    </source>
</evidence>
<dbReference type="AlphaFoldDB" id="A0A081NM80"/>
<feature type="transmembrane region" description="Helical" evidence="5">
    <location>
        <begin position="147"/>
        <end position="165"/>
    </location>
</feature>